<proteinExistence type="predicted"/>
<protein>
    <submittedName>
        <fullName evidence="2">Uncharacterized protein</fullName>
    </submittedName>
</protein>
<keyword evidence="3" id="KW-1185">Reference proteome</keyword>
<sequence>MPEVPSIQVQDLPPTPTRLANKDTGFPEPLSTERNTTLHHPDADTSQGASIEGPEISLSRTHSRKISFLHKRKLSGASGKINPADYESPESAGLYDNIQYEDGSREKKDPKALAKDAQQRDDIVDAPGREELDEDLRSAEERDEQGYKEGERKKGILRKVHLHKV</sequence>
<dbReference type="Proteomes" id="UP001629113">
    <property type="component" value="Unassembled WGS sequence"/>
</dbReference>
<feature type="compositionally biased region" description="Basic residues" evidence="1">
    <location>
        <begin position="61"/>
        <end position="74"/>
    </location>
</feature>
<reference evidence="2 3" key="1">
    <citation type="submission" date="2024-06" db="EMBL/GenBank/DDBJ databases">
        <title>Complete genome of Phlyctema vagabunda strain 19-DSS-EL-015.</title>
        <authorList>
            <person name="Fiorenzani C."/>
        </authorList>
    </citation>
    <scope>NUCLEOTIDE SEQUENCE [LARGE SCALE GENOMIC DNA]</scope>
    <source>
        <strain evidence="2 3">19-DSS-EL-015</strain>
    </source>
</reference>
<evidence type="ECO:0000313" key="3">
    <source>
        <dbReference type="Proteomes" id="UP001629113"/>
    </source>
</evidence>
<accession>A0ABR4PLU0</accession>
<feature type="compositionally biased region" description="Basic and acidic residues" evidence="1">
    <location>
        <begin position="102"/>
        <end position="154"/>
    </location>
</feature>
<name>A0ABR4PLU0_9HELO</name>
<feature type="compositionally biased region" description="Basic residues" evidence="1">
    <location>
        <begin position="155"/>
        <end position="165"/>
    </location>
</feature>
<comment type="caution">
    <text evidence="2">The sequence shown here is derived from an EMBL/GenBank/DDBJ whole genome shotgun (WGS) entry which is preliminary data.</text>
</comment>
<evidence type="ECO:0000256" key="1">
    <source>
        <dbReference type="SAM" id="MobiDB-lite"/>
    </source>
</evidence>
<gene>
    <name evidence="2" type="ORF">PVAG01_03581</name>
</gene>
<evidence type="ECO:0000313" key="2">
    <source>
        <dbReference type="EMBL" id="KAL3424300.1"/>
    </source>
</evidence>
<feature type="region of interest" description="Disordered" evidence="1">
    <location>
        <begin position="1"/>
        <end position="165"/>
    </location>
</feature>
<dbReference type="EMBL" id="JBFCZG010000003">
    <property type="protein sequence ID" value="KAL3424300.1"/>
    <property type="molecule type" value="Genomic_DNA"/>
</dbReference>
<organism evidence="2 3">
    <name type="scientific">Phlyctema vagabunda</name>
    <dbReference type="NCBI Taxonomy" id="108571"/>
    <lineage>
        <taxon>Eukaryota</taxon>
        <taxon>Fungi</taxon>
        <taxon>Dikarya</taxon>
        <taxon>Ascomycota</taxon>
        <taxon>Pezizomycotina</taxon>
        <taxon>Leotiomycetes</taxon>
        <taxon>Helotiales</taxon>
        <taxon>Dermateaceae</taxon>
        <taxon>Phlyctema</taxon>
    </lineage>
</organism>